<dbReference type="InterPro" id="IPR003439">
    <property type="entry name" value="ABC_transporter-like_ATP-bd"/>
</dbReference>
<dbReference type="InterPro" id="IPR051782">
    <property type="entry name" value="ABC_Transporter_VariousFunc"/>
</dbReference>
<dbReference type="CDD" id="cd03230">
    <property type="entry name" value="ABC_DR_subfamily_A"/>
    <property type="match status" value="1"/>
</dbReference>
<dbReference type="GO" id="GO:0005524">
    <property type="term" value="F:ATP binding"/>
    <property type="evidence" value="ECO:0007669"/>
    <property type="project" value="UniProtKB-KW"/>
</dbReference>
<proteinExistence type="predicted"/>
<dbReference type="Pfam" id="PF00005">
    <property type="entry name" value="ABC_tran"/>
    <property type="match status" value="1"/>
</dbReference>
<evidence type="ECO:0000313" key="5">
    <source>
        <dbReference type="EMBL" id="MEM5948479.1"/>
    </source>
</evidence>
<organism evidence="5 6">
    <name type="scientific">Rarispira pelagica</name>
    <dbReference type="NCBI Taxonomy" id="3141764"/>
    <lineage>
        <taxon>Bacteria</taxon>
        <taxon>Pseudomonadati</taxon>
        <taxon>Spirochaetota</taxon>
        <taxon>Spirochaetia</taxon>
        <taxon>Winmispirales</taxon>
        <taxon>Winmispiraceae</taxon>
        <taxon>Rarispira</taxon>
    </lineage>
</organism>
<dbReference type="SUPFAM" id="SSF52540">
    <property type="entry name" value="P-loop containing nucleoside triphosphate hydrolases"/>
    <property type="match status" value="1"/>
</dbReference>
<sequence>MKEILRIDKLSFSYGKEILFKELSLSVQEGSIVGLLGENGAGKTTFLKLITGQLFPDKGVIDFCGYNPEKREPDFLKSVFYVPEDLQVPDVFFKEYVDYTVPFYPNFDSSILDELVKEFEVPKDSKFSSMSMGQKKKAVLAFAIASGTPVLILDEPTNGLDIPSKRTFRRVVSRFAADGRTFIISTHQVRDMERLIDPVVIIHKGVVLLNAFMDDIVESINIRLLADEPSGSFIYSEKVPGGYAVVSEGRCVSDIDLELLFNAVRGNPDFFRANLMQGGGVL</sequence>
<dbReference type="EMBL" id="JBCHKQ010000003">
    <property type="protein sequence ID" value="MEM5948479.1"/>
    <property type="molecule type" value="Genomic_DNA"/>
</dbReference>
<dbReference type="PROSITE" id="PS50893">
    <property type="entry name" value="ABC_TRANSPORTER_2"/>
    <property type="match status" value="1"/>
</dbReference>
<protein>
    <submittedName>
        <fullName evidence="5">ABC transporter ATP-binding protein</fullName>
    </submittedName>
</protein>
<dbReference type="InterPro" id="IPR003593">
    <property type="entry name" value="AAA+_ATPase"/>
</dbReference>
<evidence type="ECO:0000256" key="2">
    <source>
        <dbReference type="ARBA" id="ARBA00022741"/>
    </source>
</evidence>
<evidence type="ECO:0000313" key="6">
    <source>
        <dbReference type="Proteomes" id="UP001466331"/>
    </source>
</evidence>
<accession>A0ABU9UD87</accession>
<dbReference type="PANTHER" id="PTHR42939">
    <property type="entry name" value="ABC TRANSPORTER ATP-BINDING PROTEIN ALBC-RELATED"/>
    <property type="match status" value="1"/>
</dbReference>
<dbReference type="Gene3D" id="3.40.50.300">
    <property type="entry name" value="P-loop containing nucleotide triphosphate hydrolases"/>
    <property type="match status" value="1"/>
</dbReference>
<dbReference type="SMART" id="SM00382">
    <property type="entry name" value="AAA"/>
    <property type="match status" value="1"/>
</dbReference>
<keyword evidence="6" id="KW-1185">Reference proteome</keyword>
<keyword evidence="2" id="KW-0547">Nucleotide-binding</keyword>
<feature type="domain" description="ABC transporter" evidence="4">
    <location>
        <begin position="5"/>
        <end position="229"/>
    </location>
</feature>
<name>A0ABU9UD87_9SPIR</name>
<dbReference type="Proteomes" id="UP001466331">
    <property type="component" value="Unassembled WGS sequence"/>
</dbReference>
<reference evidence="5 6" key="1">
    <citation type="submission" date="2024-03" db="EMBL/GenBank/DDBJ databases">
        <title>Ignisphaera cupida sp. nov., a hyperthermophilic hydrolytic archaeon from a hot spring of Kamchatka, and proposal of Ignisphaeraceae fam. nov.</title>
        <authorList>
            <person name="Podosokorskaya O.A."/>
            <person name="Elcheninov A.G."/>
            <person name="Maltseva A.I."/>
            <person name="Zayulina K.S."/>
            <person name="Novikov A."/>
            <person name="Merkel A.Y."/>
        </authorList>
    </citation>
    <scope>NUCLEOTIDE SEQUENCE [LARGE SCALE GENOMIC DNA]</scope>
    <source>
        <strain evidence="5 6">38H-sp</strain>
    </source>
</reference>
<evidence type="ECO:0000256" key="3">
    <source>
        <dbReference type="ARBA" id="ARBA00022840"/>
    </source>
</evidence>
<gene>
    <name evidence="5" type="ORF">WKV44_07965</name>
</gene>
<evidence type="ECO:0000256" key="1">
    <source>
        <dbReference type="ARBA" id="ARBA00022448"/>
    </source>
</evidence>
<keyword evidence="1" id="KW-0813">Transport</keyword>
<dbReference type="InterPro" id="IPR027417">
    <property type="entry name" value="P-loop_NTPase"/>
</dbReference>
<comment type="caution">
    <text evidence="5">The sequence shown here is derived from an EMBL/GenBank/DDBJ whole genome shotgun (WGS) entry which is preliminary data.</text>
</comment>
<dbReference type="PANTHER" id="PTHR42939:SF1">
    <property type="entry name" value="ABC TRANSPORTER ATP-BINDING PROTEIN ALBC-RELATED"/>
    <property type="match status" value="1"/>
</dbReference>
<evidence type="ECO:0000259" key="4">
    <source>
        <dbReference type="PROSITE" id="PS50893"/>
    </source>
</evidence>
<dbReference type="RefSeq" id="WP_420069924.1">
    <property type="nucleotide sequence ID" value="NZ_JBCHKQ010000003.1"/>
</dbReference>
<keyword evidence="3 5" id="KW-0067">ATP-binding</keyword>